<sequence>MDLTVYGPLRSATGEKRVSVDPAEETVAGVIDAFVDAYPRAESHLVDDDGALRPSVRVTVDGERAALDDDCPADAEVALFPAMRGGNGA</sequence>
<dbReference type="InterPro" id="IPR012675">
    <property type="entry name" value="Beta-grasp_dom_sf"/>
</dbReference>
<dbReference type="Gene3D" id="3.10.20.30">
    <property type="match status" value="1"/>
</dbReference>
<name>A0A3M0DSW0_9EURY</name>
<dbReference type="GeneID" id="38470328"/>
<dbReference type="OrthoDB" id="184665at2157"/>
<dbReference type="RefSeq" id="WP_121919750.1">
    <property type="nucleotide sequence ID" value="NZ_CP034145.1"/>
</dbReference>
<dbReference type="InterPro" id="IPR016155">
    <property type="entry name" value="Mopterin_synth/thiamin_S_b"/>
</dbReference>
<evidence type="ECO:0000313" key="3">
    <source>
        <dbReference type="Proteomes" id="UP000277326"/>
    </source>
</evidence>
<dbReference type="SUPFAM" id="SSF54285">
    <property type="entry name" value="MoaD/ThiS"/>
    <property type="match status" value="1"/>
</dbReference>
<organism evidence="2 3">
    <name type="scientific">Haloplanus aerogenes</name>
    <dbReference type="NCBI Taxonomy" id="660522"/>
    <lineage>
        <taxon>Archaea</taxon>
        <taxon>Methanobacteriati</taxon>
        <taxon>Methanobacteriota</taxon>
        <taxon>Stenosarchaea group</taxon>
        <taxon>Halobacteria</taxon>
        <taxon>Halobacteriales</taxon>
        <taxon>Haloferacaceae</taxon>
        <taxon>Haloplanus</taxon>
    </lineage>
</organism>
<evidence type="ECO:0000313" key="4">
    <source>
        <dbReference type="Proteomes" id="UP000282007"/>
    </source>
</evidence>
<dbReference type="KEGG" id="haer:DU502_03540"/>
<reference evidence="1 4" key="2">
    <citation type="submission" date="2018-07" db="EMBL/GenBank/DDBJ databases">
        <title>Genome sequences of Haloplanus aerogenes JCM 16430T.</title>
        <authorList>
            <person name="Kim Y.B."/>
            <person name="Roh S.W."/>
        </authorList>
    </citation>
    <scope>NUCLEOTIDE SEQUENCE [LARGE SCALE GENOMIC DNA]</scope>
    <source>
        <strain evidence="1 4">JCM 16430</strain>
    </source>
</reference>
<accession>A0A3M0DSW0</accession>
<dbReference type="CDD" id="cd17040">
    <property type="entry name" value="Ubl_MoaD_like"/>
    <property type="match status" value="1"/>
</dbReference>
<dbReference type="Proteomes" id="UP000282007">
    <property type="component" value="Chromosome"/>
</dbReference>
<evidence type="ECO:0000313" key="2">
    <source>
        <dbReference type="EMBL" id="RMB23840.1"/>
    </source>
</evidence>
<dbReference type="Pfam" id="PF02597">
    <property type="entry name" value="ThiS"/>
    <property type="match status" value="1"/>
</dbReference>
<keyword evidence="4" id="KW-1185">Reference proteome</keyword>
<gene>
    <name evidence="2" type="ORF">ATH50_1070</name>
    <name evidence="1" type="ORF">DU502_03540</name>
</gene>
<dbReference type="EMBL" id="REFS01000002">
    <property type="protein sequence ID" value="RMB23840.1"/>
    <property type="molecule type" value="Genomic_DNA"/>
</dbReference>
<reference evidence="2" key="3">
    <citation type="submission" date="2018-10" db="EMBL/GenBank/DDBJ databases">
        <authorList>
            <person name="Whitman W."/>
            <person name="Huntemann M."/>
            <person name="Clum A."/>
            <person name="Pillay M."/>
            <person name="Palaniappan K."/>
            <person name="Varghese N."/>
            <person name="Mikhailova N."/>
            <person name="Stamatis D."/>
            <person name="Reddy T."/>
            <person name="Daum C."/>
            <person name="Shapiro N."/>
            <person name="Ivanova N."/>
            <person name="Kyrpides N."/>
            <person name="Woyke T."/>
        </authorList>
    </citation>
    <scope>NUCLEOTIDE SEQUENCE</scope>
    <source>
        <strain evidence="2">CGMCC 1.10124</strain>
    </source>
</reference>
<proteinExistence type="predicted"/>
<dbReference type="InterPro" id="IPR003749">
    <property type="entry name" value="ThiS/MoaD-like"/>
</dbReference>
<evidence type="ECO:0000313" key="1">
    <source>
        <dbReference type="EMBL" id="AZH24511.1"/>
    </source>
</evidence>
<dbReference type="NCBIfam" id="NF041918">
    <property type="entry name" value="SAMP1"/>
    <property type="match status" value="1"/>
</dbReference>
<dbReference type="InterPro" id="IPR054834">
    <property type="entry name" value="SAMP1_3"/>
</dbReference>
<dbReference type="EMBL" id="CP034145">
    <property type="protein sequence ID" value="AZH24511.1"/>
    <property type="molecule type" value="Genomic_DNA"/>
</dbReference>
<dbReference type="Proteomes" id="UP000277326">
    <property type="component" value="Unassembled WGS sequence"/>
</dbReference>
<protein>
    <submittedName>
        <fullName evidence="1 2">ThiS family protein</fullName>
    </submittedName>
</protein>
<dbReference type="AlphaFoldDB" id="A0A3M0DSW0"/>
<reference evidence="2 3" key="1">
    <citation type="journal article" date="2015" name="Stand. Genomic Sci.">
        <title>Genomic Encyclopedia of Bacterial and Archaeal Type Strains, Phase III: the genomes of soil and plant-associated and newly described type strains.</title>
        <authorList>
            <person name="Whitman W.B."/>
            <person name="Woyke T."/>
            <person name="Klenk H.P."/>
            <person name="Zhou Y."/>
            <person name="Lilburn T.G."/>
            <person name="Beck B.J."/>
            <person name="De Vos P."/>
            <person name="Vandamme P."/>
            <person name="Eisen J.A."/>
            <person name="Garrity G."/>
            <person name="Hugenholtz P."/>
            <person name="Kyrpides N.C."/>
        </authorList>
    </citation>
    <scope>NUCLEOTIDE SEQUENCE [LARGE SCALE GENOMIC DNA]</scope>
    <source>
        <strain evidence="2 3">CGMCC 1.10124</strain>
    </source>
</reference>